<protein>
    <recommendedName>
        <fullName evidence="5">ETS domain-containing protein</fullName>
    </recommendedName>
</protein>
<reference evidence="6" key="1">
    <citation type="submission" date="2020-11" db="EMBL/GenBank/DDBJ databases">
        <authorList>
            <person name="Tran Van P."/>
        </authorList>
    </citation>
    <scope>NUCLEOTIDE SEQUENCE</scope>
</reference>
<accession>A0A7R9H0B1</accession>
<evidence type="ECO:0000256" key="2">
    <source>
        <dbReference type="ARBA" id="ARBA00023125"/>
    </source>
</evidence>
<feature type="region of interest" description="Disordered" evidence="4">
    <location>
        <begin position="444"/>
        <end position="485"/>
    </location>
</feature>
<feature type="compositionally biased region" description="Basic and acidic residues" evidence="4">
    <location>
        <begin position="20"/>
        <end position="37"/>
    </location>
</feature>
<dbReference type="EMBL" id="OD001270">
    <property type="protein sequence ID" value="CAD7401268.1"/>
    <property type="molecule type" value="Genomic_DNA"/>
</dbReference>
<proteinExistence type="inferred from homology"/>
<keyword evidence="3" id="KW-0539">Nucleus</keyword>
<dbReference type="PRINTS" id="PR00454">
    <property type="entry name" value="ETSDOMAIN"/>
</dbReference>
<dbReference type="GO" id="GO:0043565">
    <property type="term" value="F:sequence-specific DNA binding"/>
    <property type="evidence" value="ECO:0007669"/>
    <property type="project" value="InterPro"/>
</dbReference>
<comment type="similarity">
    <text evidence="1 3">Belongs to the ETS family.</text>
</comment>
<comment type="subcellular location">
    <subcellularLocation>
        <location evidence="3">Nucleus</location>
    </subcellularLocation>
</comment>
<sequence length="905" mass="102003">MILNATVMDNSSDPTFLNHARYEPPRHMERTPPDDGQPRYLLVRPQPHRSFPTAFDTPVMCLDPRRTVISRRTPPMVDGTPRGAFTAYQRPQKDIFRYPGSEYGLRDPPRSHCGLEWAPMRESVDGGFPSSSSRNNDVHQVEIKRPLGDDIPGNQVSNKASRSRNDDHPVFYGNHHELDRGRLNDVYVRTGRGGEKAGFENGYVASNEKGNIQIISSVGKEEKMQQLFRAENGNAYHRQGAVRVITRLDSTSWHKPVREVVRKPIDALLEVAEASLSFEEPALPNFTNESRVLERSGGSENNSFAIQRTGLPSRHGDERVTLNYKPNQDREVKNNNEQKEKHINNVDDSTKFEAKYIEFYESNKSSSVEDVNSVSEDEYYTSEGNASSGNLYNGKTRVYNEDDEEIDVGEEADLVFRIDTGEEDNIFHGSEDFGDEESNFTCDDDGQGDVLANDEHSSSTGSLCTGDRDGLENDEMGRSEGKGSTGFNVRYLLQKPDDGLASESSSTDFGGGCERRFKVDTGGVDSGVDLLQKGVDGTMDNGGFSLEDEVMRNKVLVLLWVLLGERRLMEVGFPQDPVHRILWLTVDVCCSVAGVKSAAAVPLTPDHDCGEDMLCFRDHTHRFLEVCAPTRDLWKQFGWASLTVDAVIDKIYKQELKPLLANCPDEQTPPRIREALLKLGRLEKQLAQKTEGDARLSQENSRHTVPLVTRRPYLVPRQTGLAAQSGTNQNHVIKKKRGRPAKIVTKSEAGRIERVMLWKFLLNLLEDPRNAPCIHWVQREEGIFRILNTDWLARLWGRRHGNPRMTYEKMARAMSQLSYSSPMASLVLSDSKQLTDDGFEKLPDQIMTYYRSKVLQPVPRTRNLPRKLVYKFNPEVVKKVTAMKHSAISFSGRGLNYNVPTTTTS</sequence>
<evidence type="ECO:0000259" key="5">
    <source>
        <dbReference type="PROSITE" id="PS50061"/>
    </source>
</evidence>
<evidence type="ECO:0000256" key="3">
    <source>
        <dbReference type="RuleBase" id="RU004019"/>
    </source>
</evidence>
<feature type="compositionally biased region" description="Basic and acidic residues" evidence="4">
    <location>
        <begin position="466"/>
        <end position="481"/>
    </location>
</feature>
<gene>
    <name evidence="6" type="ORF">TPSB3V08_LOCUS3009</name>
</gene>
<feature type="region of interest" description="Disordered" evidence="4">
    <location>
        <begin position="292"/>
        <end position="317"/>
    </location>
</feature>
<organism evidence="6">
    <name type="scientific">Timema poppense</name>
    <name type="common">Walking stick</name>
    <dbReference type="NCBI Taxonomy" id="170557"/>
    <lineage>
        <taxon>Eukaryota</taxon>
        <taxon>Metazoa</taxon>
        <taxon>Ecdysozoa</taxon>
        <taxon>Arthropoda</taxon>
        <taxon>Hexapoda</taxon>
        <taxon>Insecta</taxon>
        <taxon>Pterygota</taxon>
        <taxon>Neoptera</taxon>
        <taxon>Polyneoptera</taxon>
        <taxon>Phasmatodea</taxon>
        <taxon>Timematodea</taxon>
        <taxon>Timematoidea</taxon>
        <taxon>Timematidae</taxon>
        <taxon>Timema</taxon>
    </lineage>
</organism>
<dbReference type="GO" id="GO:0000981">
    <property type="term" value="F:DNA-binding transcription factor activity, RNA polymerase II-specific"/>
    <property type="evidence" value="ECO:0007669"/>
    <property type="project" value="TreeGrafter"/>
</dbReference>
<feature type="domain" description="ETS" evidence="5">
    <location>
        <begin position="755"/>
        <end position="814"/>
    </location>
</feature>
<dbReference type="PANTHER" id="PTHR11849">
    <property type="entry name" value="ETS"/>
    <property type="match status" value="1"/>
</dbReference>
<evidence type="ECO:0000313" key="6">
    <source>
        <dbReference type="EMBL" id="CAD7401268.1"/>
    </source>
</evidence>
<name>A0A7R9H0B1_TIMPO</name>
<dbReference type="Gene3D" id="1.10.10.10">
    <property type="entry name" value="Winged helix-like DNA-binding domain superfamily/Winged helix DNA-binding domain"/>
    <property type="match status" value="1"/>
</dbReference>
<keyword evidence="2 3" id="KW-0238">DNA-binding</keyword>
<dbReference type="InterPro" id="IPR036388">
    <property type="entry name" value="WH-like_DNA-bd_sf"/>
</dbReference>
<feature type="region of interest" description="Disordered" evidence="4">
    <location>
        <begin position="143"/>
        <end position="175"/>
    </location>
</feature>
<evidence type="ECO:0000256" key="4">
    <source>
        <dbReference type="SAM" id="MobiDB-lite"/>
    </source>
</evidence>
<evidence type="ECO:0000256" key="1">
    <source>
        <dbReference type="ARBA" id="ARBA00005562"/>
    </source>
</evidence>
<dbReference type="SUPFAM" id="SSF46785">
    <property type="entry name" value="Winged helix' DNA-binding domain"/>
    <property type="match status" value="1"/>
</dbReference>
<dbReference type="Pfam" id="PF00178">
    <property type="entry name" value="Ets"/>
    <property type="match status" value="1"/>
</dbReference>
<dbReference type="InterPro" id="IPR000418">
    <property type="entry name" value="Ets_dom"/>
</dbReference>
<dbReference type="PROSITE" id="PS50061">
    <property type="entry name" value="ETS_DOMAIN_3"/>
    <property type="match status" value="1"/>
</dbReference>
<feature type="region of interest" description="Disordered" evidence="4">
    <location>
        <begin position="1"/>
        <end position="37"/>
    </location>
</feature>
<dbReference type="SMART" id="SM00413">
    <property type="entry name" value="ETS"/>
    <property type="match status" value="1"/>
</dbReference>
<dbReference type="InterPro" id="IPR046328">
    <property type="entry name" value="ETS_fam"/>
</dbReference>
<dbReference type="GO" id="GO:0005634">
    <property type="term" value="C:nucleus"/>
    <property type="evidence" value="ECO:0007669"/>
    <property type="project" value="UniProtKB-SubCell"/>
</dbReference>
<dbReference type="InterPro" id="IPR036390">
    <property type="entry name" value="WH_DNA-bd_sf"/>
</dbReference>
<feature type="compositionally biased region" description="Basic and acidic residues" evidence="4">
    <location>
        <begin position="163"/>
        <end position="175"/>
    </location>
</feature>
<dbReference type="AlphaFoldDB" id="A0A7R9H0B1"/>
<dbReference type="GO" id="GO:0030154">
    <property type="term" value="P:cell differentiation"/>
    <property type="evidence" value="ECO:0007669"/>
    <property type="project" value="TreeGrafter"/>
</dbReference>